<evidence type="ECO:0000313" key="3">
    <source>
        <dbReference type="EMBL" id="SAL98898.1"/>
    </source>
</evidence>
<keyword evidence="1" id="KW-1133">Transmembrane helix</keyword>
<proteinExistence type="predicted"/>
<evidence type="ECO:0000256" key="1">
    <source>
        <dbReference type="SAM" id="Phobius"/>
    </source>
</evidence>
<feature type="domain" description="DUF7719" evidence="2">
    <location>
        <begin position="122"/>
        <end position="184"/>
    </location>
</feature>
<feature type="transmembrane region" description="Helical" evidence="1">
    <location>
        <begin position="95"/>
        <end position="114"/>
    </location>
</feature>
<dbReference type="Proteomes" id="UP000078561">
    <property type="component" value="Unassembled WGS sequence"/>
</dbReference>
<gene>
    <name evidence="3" type="primary">ABSGL_04469.1 scaffold 5468</name>
</gene>
<keyword evidence="1" id="KW-0812">Transmembrane</keyword>
<feature type="transmembrane region" description="Helical" evidence="1">
    <location>
        <begin position="121"/>
        <end position="139"/>
    </location>
</feature>
<dbReference type="InterPro" id="IPR056136">
    <property type="entry name" value="DUF7719"/>
</dbReference>
<keyword evidence="1" id="KW-0472">Membrane</keyword>
<evidence type="ECO:0000259" key="2">
    <source>
        <dbReference type="Pfam" id="PF24841"/>
    </source>
</evidence>
<dbReference type="Pfam" id="PF24841">
    <property type="entry name" value="DUF7719"/>
    <property type="match status" value="1"/>
</dbReference>
<dbReference type="EMBL" id="LT552380">
    <property type="protein sequence ID" value="SAL98898.1"/>
    <property type="molecule type" value="Genomic_DNA"/>
</dbReference>
<sequence>MGKKESLVKRIPTKKASEAFPPTQEEFIQQKAGGLFEQAKRREAELKRQQTFVPISTAQYIWQAIFLSIPFGLLLSAFDVTVKVQFDEPWDYQSLFLKAVKAAPALCPLIYLTNRHKAAKWMQALMTVGSLFVGAFLLYTLQHSPSLGQMLRAPGLATIWVYLVVQLDLVPAVVSLLVVAAYWYFGLQKPQKSG</sequence>
<dbReference type="PANTHER" id="PTHR37846">
    <property type="entry name" value="YALI0B21296P"/>
    <property type="match status" value="1"/>
</dbReference>
<feature type="transmembrane region" description="Helical" evidence="1">
    <location>
        <begin position="51"/>
        <end position="75"/>
    </location>
</feature>
<keyword evidence="4" id="KW-1185">Reference proteome</keyword>
<evidence type="ECO:0000313" key="4">
    <source>
        <dbReference type="Proteomes" id="UP000078561"/>
    </source>
</evidence>
<organism evidence="3">
    <name type="scientific">Absidia glauca</name>
    <name type="common">Pin mould</name>
    <dbReference type="NCBI Taxonomy" id="4829"/>
    <lineage>
        <taxon>Eukaryota</taxon>
        <taxon>Fungi</taxon>
        <taxon>Fungi incertae sedis</taxon>
        <taxon>Mucoromycota</taxon>
        <taxon>Mucoromycotina</taxon>
        <taxon>Mucoromycetes</taxon>
        <taxon>Mucorales</taxon>
        <taxon>Cunninghamellaceae</taxon>
        <taxon>Absidia</taxon>
    </lineage>
</organism>
<accession>A0A168MNR5</accession>
<name>A0A168MNR5_ABSGL</name>
<dbReference type="PANTHER" id="PTHR37846:SF1">
    <property type="entry name" value="DEACETYLASE-LIKE PROTEIN"/>
    <property type="match status" value="1"/>
</dbReference>
<dbReference type="AlphaFoldDB" id="A0A168MNR5"/>
<dbReference type="InParanoid" id="A0A168MNR5"/>
<dbReference type="STRING" id="4829.A0A168MNR5"/>
<dbReference type="OMA" id="WRLMQES"/>
<protein>
    <recommendedName>
        <fullName evidence="2">DUF7719 domain-containing protein</fullName>
    </recommendedName>
</protein>
<feature type="transmembrane region" description="Helical" evidence="1">
    <location>
        <begin position="159"/>
        <end position="185"/>
    </location>
</feature>
<dbReference type="OrthoDB" id="5597489at2759"/>
<reference evidence="3" key="1">
    <citation type="submission" date="2016-04" db="EMBL/GenBank/DDBJ databases">
        <authorList>
            <person name="Evans L.H."/>
            <person name="Alamgir A."/>
            <person name="Owens N."/>
            <person name="Weber N.D."/>
            <person name="Virtaneva K."/>
            <person name="Barbian K."/>
            <person name="Babar A."/>
            <person name="Rosenke K."/>
        </authorList>
    </citation>
    <scope>NUCLEOTIDE SEQUENCE [LARGE SCALE GENOMIC DNA]</scope>
    <source>
        <strain evidence="3">CBS 101.48</strain>
    </source>
</reference>